<comment type="caution">
    <text evidence="3">The sequence shown here is derived from an EMBL/GenBank/DDBJ whole genome shotgun (WGS) entry which is preliminary data.</text>
</comment>
<dbReference type="AlphaFoldDB" id="A0A124HBI3"/>
<dbReference type="OrthoDB" id="4227104at2"/>
<evidence type="ECO:0000256" key="1">
    <source>
        <dbReference type="SAM" id="MobiDB-lite"/>
    </source>
</evidence>
<dbReference type="EMBL" id="LMWL01000078">
    <property type="protein sequence ID" value="KUM91372.1"/>
    <property type="molecule type" value="Genomic_DNA"/>
</dbReference>
<sequence>MTDYRCGSCSYGSEDLDDLRQHSIQTGHDPAGPTEGKSGKGRVAAGIGVGVGLLTFATGVFAWNYKTVQYKALQSLAAGLVVQVAELAAENEYLKSASGAGKTLNSFRAR</sequence>
<evidence type="ECO:0000256" key="2">
    <source>
        <dbReference type="SAM" id="Phobius"/>
    </source>
</evidence>
<feature type="region of interest" description="Disordered" evidence="1">
    <location>
        <begin position="20"/>
        <end position="40"/>
    </location>
</feature>
<keyword evidence="2" id="KW-0472">Membrane</keyword>
<proteinExistence type="predicted"/>
<protein>
    <recommendedName>
        <fullName evidence="5">C2H2-type domain-containing protein</fullName>
    </recommendedName>
</protein>
<accession>A0A124HBI3</accession>
<organism evidence="3 4">
    <name type="scientific">Streptomyces cellostaticus</name>
    <dbReference type="NCBI Taxonomy" id="67285"/>
    <lineage>
        <taxon>Bacteria</taxon>
        <taxon>Bacillati</taxon>
        <taxon>Actinomycetota</taxon>
        <taxon>Actinomycetes</taxon>
        <taxon>Kitasatosporales</taxon>
        <taxon>Streptomycetaceae</taxon>
        <taxon>Streptomyces</taxon>
    </lineage>
</organism>
<dbReference type="RefSeq" id="WP_067008632.1">
    <property type="nucleotide sequence ID" value="NZ_BNDU01000006.1"/>
</dbReference>
<dbReference type="Proteomes" id="UP000054241">
    <property type="component" value="Unassembled WGS sequence"/>
</dbReference>
<reference evidence="3 4" key="1">
    <citation type="submission" date="2015-10" db="EMBL/GenBank/DDBJ databases">
        <title>Draft genome sequence of Streptomyces cellostaticus DSM 40189, type strain for the species Streptomyces cellostaticus.</title>
        <authorList>
            <person name="Ruckert C."/>
            <person name="Winkler A."/>
            <person name="Kalinowski J."/>
            <person name="Kampfer P."/>
            <person name="Glaeser S."/>
        </authorList>
    </citation>
    <scope>NUCLEOTIDE SEQUENCE [LARGE SCALE GENOMIC DNA]</scope>
    <source>
        <strain evidence="3 4">DSM 40189</strain>
    </source>
</reference>
<keyword evidence="2" id="KW-1133">Transmembrane helix</keyword>
<name>A0A124HBI3_9ACTN</name>
<keyword evidence="2" id="KW-0812">Transmembrane</keyword>
<evidence type="ECO:0008006" key="5">
    <source>
        <dbReference type="Google" id="ProtNLM"/>
    </source>
</evidence>
<evidence type="ECO:0000313" key="3">
    <source>
        <dbReference type="EMBL" id="KUM91372.1"/>
    </source>
</evidence>
<keyword evidence="4" id="KW-1185">Reference proteome</keyword>
<gene>
    <name evidence="3" type="ORF">AQI88_37100</name>
</gene>
<evidence type="ECO:0000313" key="4">
    <source>
        <dbReference type="Proteomes" id="UP000054241"/>
    </source>
</evidence>
<feature type="transmembrane region" description="Helical" evidence="2">
    <location>
        <begin position="43"/>
        <end position="65"/>
    </location>
</feature>